<dbReference type="RefSeq" id="WP_310018947.1">
    <property type="nucleotide sequence ID" value="NZ_JAVDUM010000005.1"/>
</dbReference>
<gene>
    <name evidence="1" type="ORF">J2Y69_001403</name>
</gene>
<dbReference type="EMBL" id="JAVDUM010000005">
    <property type="protein sequence ID" value="MDR6866804.1"/>
    <property type="molecule type" value="Genomic_DNA"/>
</dbReference>
<name>A0ABU1SB28_9MICO</name>
<organism evidence="1 2">
    <name type="scientific">Microbacterium resistens</name>
    <dbReference type="NCBI Taxonomy" id="156977"/>
    <lineage>
        <taxon>Bacteria</taxon>
        <taxon>Bacillati</taxon>
        <taxon>Actinomycetota</taxon>
        <taxon>Actinomycetes</taxon>
        <taxon>Micrococcales</taxon>
        <taxon>Microbacteriaceae</taxon>
        <taxon>Microbacterium</taxon>
    </lineage>
</organism>
<comment type="caution">
    <text evidence="1">The sequence shown here is derived from an EMBL/GenBank/DDBJ whole genome shotgun (WGS) entry which is preliminary data.</text>
</comment>
<reference evidence="1 2" key="1">
    <citation type="submission" date="2023-07" db="EMBL/GenBank/DDBJ databases">
        <title>Sorghum-associated microbial communities from plants grown in Nebraska, USA.</title>
        <authorList>
            <person name="Schachtman D."/>
        </authorList>
    </citation>
    <scope>NUCLEOTIDE SEQUENCE [LARGE SCALE GENOMIC DNA]</scope>
    <source>
        <strain evidence="1 2">2980</strain>
    </source>
</reference>
<evidence type="ECO:0000313" key="2">
    <source>
        <dbReference type="Proteomes" id="UP001259347"/>
    </source>
</evidence>
<evidence type="ECO:0008006" key="3">
    <source>
        <dbReference type="Google" id="ProtNLM"/>
    </source>
</evidence>
<dbReference type="Proteomes" id="UP001259347">
    <property type="component" value="Unassembled WGS sequence"/>
</dbReference>
<proteinExistence type="predicted"/>
<keyword evidence="2" id="KW-1185">Reference proteome</keyword>
<evidence type="ECO:0000313" key="1">
    <source>
        <dbReference type="EMBL" id="MDR6866804.1"/>
    </source>
</evidence>
<sequence length="187" mass="20097">MTETVPRRGWWRRNAIALGAVAVLAPMTIAAVGGYEWYENVFSGPASVPVDADPSGDGTIDIGGAIWGPAKGVVVTDTQGLDLPEGTVLIGVTIPVEPQHPRAEGEPAYCMAPRLVEQRSGREWLQVRAELGLPYLAEEPYDCTLQEGDPFQLVIPYVVPADAEGPFWVEVPVPSADPSFARFSIDP</sequence>
<protein>
    <recommendedName>
        <fullName evidence="3">Ribosomally synthesized peptide with SipW-like signal peptide</fullName>
    </recommendedName>
</protein>
<accession>A0ABU1SB28</accession>